<comment type="caution">
    <text evidence="2">The sequence shown here is derived from an EMBL/GenBank/DDBJ whole genome shotgun (WGS) entry which is preliminary data.</text>
</comment>
<organism evidence="2">
    <name type="scientific">marine sediment metagenome</name>
    <dbReference type="NCBI Taxonomy" id="412755"/>
    <lineage>
        <taxon>unclassified sequences</taxon>
        <taxon>metagenomes</taxon>
        <taxon>ecological metagenomes</taxon>
    </lineage>
</organism>
<keyword evidence="1" id="KW-0812">Transmembrane</keyword>
<evidence type="ECO:0000313" key="2">
    <source>
        <dbReference type="EMBL" id="KKL73304.1"/>
    </source>
</evidence>
<name>A0A0F9EH68_9ZZZZ</name>
<protein>
    <submittedName>
        <fullName evidence="2">Uncharacterized protein</fullName>
    </submittedName>
</protein>
<dbReference type="AlphaFoldDB" id="A0A0F9EH68"/>
<sequence>MKSNIFTEKTLDFLLYDIFSIGISRLDITFNDSTFQITSFLFIIFFLILYIKQFRFYKFLPINES</sequence>
<proteinExistence type="predicted"/>
<gene>
    <name evidence="2" type="ORF">LCGC14_2076270</name>
</gene>
<reference evidence="2" key="1">
    <citation type="journal article" date="2015" name="Nature">
        <title>Complex archaea that bridge the gap between prokaryotes and eukaryotes.</title>
        <authorList>
            <person name="Spang A."/>
            <person name="Saw J.H."/>
            <person name="Jorgensen S.L."/>
            <person name="Zaremba-Niedzwiedzka K."/>
            <person name="Martijn J."/>
            <person name="Lind A.E."/>
            <person name="van Eijk R."/>
            <person name="Schleper C."/>
            <person name="Guy L."/>
            <person name="Ettema T.J."/>
        </authorList>
    </citation>
    <scope>NUCLEOTIDE SEQUENCE</scope>
</reference>
<keyword evidence="1" id="KW-0472">Membrane</keyword>
<keyword evidence="1" id="KW-1133">Transmembrane helix</keyword>
<evidence type="ECO:0000256" key="1">
    <source>
        <dbReference type="SAM" id="Phobius"/>
    </source>
</evidence>
<feature type="transmembrane region" description="Helical" evidence="1">
    <location>
        <begin position="34"/>
        <end position="51"/>
    </location>
</feature>
<accession>A0A0F9EH68</accession>
<dbReference type="EMBL" id="LAZR01025000">
    <property type="protein sequence ID" value="KKL73304.1"/>
    <property type="molecule type" value="Genomic_DNA"/>
</dbReference>